<evidence type="ECO:0000313" key="3">
    <source>
        <dbReference type="Proteomes" id="UP000014480"/>
    </source>
</evidence>
<feature type="chain" id="PRO_5019728972" evidence="1">
    <location>
        <begin position="27"/>
        <end position="67"/>
    </location>
</feature>
<organism evidence="2 3">
    <name type="scientific">Colletotrichum orbiculare (strain 104-T / ATCC 96160 / CBS 514.97 / LARS 414 / MAFF 240422)</name>
    <name type="common">Cucumber anthracnose fungus</name>
    <name type="synonym">Colletotrichum lagenarium</name>
    <dbReference type="NCBI Taxonomy" id="1213857"/>
    <lineage>
        <taxon>Eukaryota</taxon>
        <taxon>Fungi</taxon>
        <taxon>Dikarya</taxon>
        <taxon>Ascomycota</taxon>
        <taxon>Pezizomycotina</taxon>
        <taxon>Sordariomycetes</taxon>
        <taxon>Hypocreomycetidae</taxon>
        <taxon>Glomerellales</taxon>
        <taxon>Glomerellaceae</taxon>
        <taxon>Colletotrichum</taxon>
        <taxon>Colletotrichum orbiculare species complex</taxon>
    </lineage>
</organism>
<keyword evidence="3" id="KW-1185">Reference proteome</keyword>
<dbReference type="PROSITE" id="PS51257">
    <property type="entry name" value="PROKAR_LIPOPROTEIN"/>
    <property type="match status" value="1"/>
</dbReference>
<evidence type="ECO:0000256" key="1">
    <source>
        <dbReference type="SAM" id="SignalP"/>
    </source>
</evidence>
<dbReference type="Proteomes" id="UP000014480">
    <property type="component" value="Unassembled WGS sequence"/>
</dbReference>
<gene>
    <name evidence="2" type="ORF">Cob_v010658</name>
</gene>
<reference evidence="3" key="1">
    <citation type="journal article" date="2013" name="New Phytol.">
        <title>Comparative genomic and transcriptomic analyses reveal the hemibiotrophic stage shift of Colletotrichum fungi.</title>
        <authorList>
            <person name="Gan P."/>
            <person name="Ikeda K."/>
            <person name="Irieda H."/>
            <person name="Narusaka M."/>
            <person name="O'Connell R.J."/>
            <person name="Narusaka Y."/>
            <person name="Takano Y."/>
            <person name="Kubo Y."/>
            <person name="Shirasu K."/>
        </authorList>
    </citation>
    <scope>NUCLEOTIDE SEQUENCE [LARGE SCALE GENOMIC DNA]</scope>
    <source>
        <strain evidence="3">104-T / ATCC 96160 / CBS 514.97 / LARS 414 / MAFF 240422</strain>
    </source>
</reference>
<name>A0A484FHQ4_COLOR</name>
<dbReference type="EMBL" id="AMCV02000035">
    <property type="protein sequence ID" value="TDZ16427.1"/>
    <property type="molecule type" value="Genomic_DNA"/>
</dbReference>
<sequence>MHAFSGKIVSVAVVALLAWGPHIVTACKNNAECAQWSRPFIYCEHCPGLLNIFGDSVVRGLAEMILK</sequence>
<protein>
    <submittedName>
        <fullName evidence="2">Uncharacterized protein</fullName>
    </submittedName>
</protein>
<reference evidence="3" key="2">
    <citation type="journal article" date="2019" name="Mol. Plant Microbe Interact.">
        <title>Genome sequence resources for four phytopathogenic fungi from the Colletotrichum orbiculare species complex.</title>
        <authorList>
            <person name="Gan P."/>
            <person name="Tsushima A."/>
            <person name="Narusaka M."/>
            <person name="Narusaka Y."/>
            <person name="Takano Y."/>
            <person name="Kubo Y."/>
            <person name="Shirasu K."/>
        </authorList>
    </citation>
    <scope>GENOME REANNOTATION</scope>
    <source>
        <strain evidence="3">104-T / ATCC 96160 / CBS 514.97 / LARS 414 / MAFF 240422</strain>
    </source>
</reference>
<evidence type="ECO:0000313" key="2">
    <source>
        <dbReference type="EMBL" id="TDZ16427.1"/>
    </source>
</evidence>
<feature type="signal peptide" evidence="1">
    <location>
        <begin position="1"/>
        <end position="26"/>
    </location>
</feature>
<accession>A0A484FHQ4</accession>
<proteinExistence type="predicted"/>
<comment type="caution">
    <text evidence="2">The sequence shown here is derived from an EMBL/GenBank/DDBJ whole genome shotgun (WGS) entry which is preliminary data.</text>
</comment>
<dbReference type="AlphaFoldDB" id="A0A484FHQ4"/>
<keyword evidence="1" id="KW-0732">Signal</keyword>